<organism evidence="2 3">
    <name type="scientific">Limnobacter parvus</name>
    <dbReference type="NCBI Taxonomy" id="2939690"/>
    <lineage>
        <taxon>Bacteria</taxon>
        <taxon>Pseudomonadati</taxon>
        <taxon>Pseudomonadota</taxon>
        <taxon>Betaproteobacteria</taxon>
        <taxon>Burkholderiales</taxon>
        <taxon>Burkholderiaceae</taxon>
        <taxon>Limnobacter</taxon>
    </lineage>
</organism>
<dbReference type="Proteomes" id="UP001165267">
    <property type="component" value="Unassembled WGS sequence"/>
</dbReference>
<evidence type="ECO:0000313" key="2">
    <source>
        <dbReference type="EMBL" id="MCR2747928.1"/>
    </source>
</evidence>
<keyword evidence="1" id="KW-0732">Signal</keyword>
<reference evidence="2" key="1">
    <citation type="submission" date="2022-07" db="EMBL/GenBank/DDBJ databases">
        <authorList>
            <person name="Xamxidin M."/>
        </authorList>
    </citation>
    <scope>NUCLEOTIDE SEQUENCE</scope>
    <source>
        <strain evidence="2">YS8-69</strain>
    </source>
</reference>
<protein>
    <recommendedName>
        <fullName evidence="4">Peptidase MA-like domain-containing protein</fullName>
    </recommendedName>
</protein>
<evidence type="ECO:0000256" key="1">
    <source>
        <dbReference type="SAM" id="SignalP"/>
    </source>
</evidence>
<name>A0ABT1XKV5_9BURK</name>
<keyword evidence="3" id="KW-1185">Reference proteome</keyword>
<feature type="chain" id="PRO_5046428397" description="Peptidase MA-like domain-containing protein" evidence="1">
    <location>
        <begin position="31"/>
        <end position="310"/>
    </location>
</feature>
<accession>A0ABT1XKV5</accession>
<evidence type="ECO:0008006" key="4">
    <source>
        <dbReference type="Google" id="ProtNLM"/>
    </source>
</evidence>
<proteinExistence type="predicted"/>
<dbReference type="RefSeq" id="WP_257513139.1">
    <property type="nucleotide sequence ID" value="NZ_JANKHG010000027.1"/>
</dbReference>
<evidence type="ECO:0000313" key="3">
    <source>
        <dbReference type="Proteomes" id="UP001165267"/>
    </source>
</evidence>
<sequence length="310" mass="34947">MHALKIIPCSAIFTRLICLAFSCLPLSALALTPVQACPNLPIELAHEYRVDGFLLQFDTEGKHALLNQDDSNNNQIPDLLEDVATQLQTMKRLMAHFGFVDPLSQPRYQSQQARAVQVRFLSMSGNGLAFDEVRQNSHGECVLLINLSSKLGPRNLTPAHEWFHLVQYGYTPFKRSWFLEGMARWSESALRKEASMPNFGSSLAGTELFAQSYNAQAYWFKLASQSSEPSQHDFPESISGSRYLNGDPVLQDKVLHGPHRMRRALEALAILGANESKRRDLDPHHWPEAIQRLPEHDLKMKIAVESTALK</sequence>
<dbReference type="EMBL" id="JANKHG010000027">
    <property type="protein sequence ID" value="MCR2747928.1"/>
    <property type="molecule type" value="Genomic_DNA"/>
</dbReference>
<gene>
    <name evidence="2" type="ORF">NSP04_14855</name>
</gene>
<feature type="signal peptide" evidence="1">
    <location>
        <begin position="1"/>
        <end position="30"/>
    </location>
</feature>
<comment type="caution">
    <text evidence="2">The sequence shown here is derived from an EMBL/GenBank/DDBJ whole genome shotgun (WGS) entry which is preliminary data.</text>
</comment>